<dbReference type="InterPro" id="IPR007497">
    <property type="entry name" value="SIMPL/DUF541"/>
</dbReference>
<dbReference type="EMBL" id="CADCVY010000104">
    <property type="protein sequence ID" value="CAA9514063.1"/>
    <property type="molecule type" value="Genomic_DNA"/>
</dbReference>
<proteinExistence type="predicted"/>
<dbReference type="Pfam" id="PF04402">
    <property type="entry name" value="SIMPL"/>
    <property type="match status" value="1"/>
</dbReference>
<dbReference type="Gene3D" id="3.30.110.170">
    <property type="entry name" value="Protein of unknown function (DUF541), domain 1"/>
    <property type="match status" value="1"/>
</dbReference>
<feature type="chain" id="PRO_5026998002" evidence="1">
    <location>
        <begin position="21"/>
        <end position="240"/>
    </location>
</feature>
<accession>A0A6J4T558</accession>
<dbReference type="Gene3D" id="3.30.70.2970">
    <property type="entry name" value="Protein of unknown function (DUF541), domain 2"/>
    <property type="match status" value="1"/>
</dbReference>
<feature type="signal peptide" evidence="1">
    <location>
        <begin position="1"/>
        <end position="20"/>
    </location>
</feature>
<dbReference type="AlphaFoldDB" id="A0A6J4T558"/>
<gene>
    <name evidence="2" type="ORF">AVDCRST_MAG44-1579</name>
</gene>
<protein>
    <submittedName>
        <fullName evidence="2">Outer membrane protein</fullName>
    </submittedName>
</protein>
<evidence type="ECO:0000313" key="2">
    <source>
        <dbReference type="EMBL" id="CAA9514063.1"/>
    </source>
</evidence>
<reference evidence="2" key="1">
    <citation type="submission" date="2020-02" db="EMBL/GenBank/DDBJ databases">
        <authorList>
            <person name="Meier V. D."/>
        </authorList>
    </citation>
    <scope>NUCLEOTIDE SEQUENCE</scope>
    <source>
        <strain evidence="2">AVDCRST_MAG44</strain>
    </source>
</reference>
<dbReference type="PANTHER" id="PTHR34387:SF1">
    <property type="entry name" value="PERIPLASMIC IMMUNOGENIC PROTEIN"/>
    <property type="match status" value="1"/>
</dbReference>
<sequence>MKHALLAALLAGAVPLPAAAQAQQAVAFTQPISGTRLEISATGDATRVPDIAIISAGVITRAATAKAALAQNAAQMERVRAALKRAGIADRDIQTANINLNPEYRYVENQPPGLTGYSASNQLNVRFRDIASTGDILDALVAQGANQINGPTLSIDKPEAALDEARTKALAVGRARAELYGRSLGMRVVRLLSVSETGREYGGPRPMVMMERGMAASADTKIDPGEQKLEVTLAITFELQ</sequence>
<dbReference type="PANTHER" id="PTHR34387">
    <property type="entry name" value="SLR1258 PROTEIN"/>
    <property type="match status" value="1"/>
</dbReference>
<dbReference type="InterPro" id="IPR052022">
    <property type="entry name" value="26kDa_periplasmic_antigen"/>
</dbReference>
<keyword evidence="1" id="KW-0732">Signal</keyword>
<dbReference type="GO" id="GO:0006974">
    <property type="term" value="P:DNA damage response"/>
    <property type="evidence" value="ECO:0007669"/>
    <property type="project" value="TreeGrafter"/>
</dbReference>
<name>A0A6J4T558_9SPHN</name>
<evidence type="ECO:0000256" key="1">
    <source>
        <dbReference type="SAM" id="SignalP"/>
    </source>
</evidence>
<organism evidence="2">
    <name type="scientific">uncultured Sphingomonas sp</name>
    <dbReference type="NCBI Taxonomy" id="158754"/>
    <lineage>
        <taxon>Bacteria</taxon>
        <taxon>Pseudomonadati</taxon>
        <taxon>Pseudomonadota</taxon>
        <taxon>Alphaproteobacteria</taxon>
        <taxon>Sphingomonadales</taxon>
        <taxon>Sphingomonadaceae</taxon>
        <taxon>Sphingomonas</taxon>
        <taxon>environmental samples</taxon>
    </lineage>
</organism>